<dbReference type="GO" id="GO:0004055">
    <property type="term" value="F:argininosuccinate synthase activity"/>
    <property type="evidence" value="ECO:0007669"/>
    <property type="project" value="UniProtKB-EC"/>
</dbReference>
<dbReference type="InterPro" id="IPR048267">
    <property type="entry name" value="Arginosuc_syn_N"/>
</dbReference>
<dbReference type="GO" id="GO:0006526">
    <property type="term" value="P:L-arginine biosynthetic process"/>
    <property type="evidence" value="ECO:0007669"/>
    <property type="project" value="UniProtKB-UniPathway"/>
</dbReference>
<keyword evidence="5" id="KW-0055">Arginine biosynthesis</keyword>
<evidence type="ECO:0000256" key="11">
    <source>
        <dbReference type="ARBA" id="ARBA00060987"/>
    </source>
</evidence>
<evidence type="ECO:0000256" key="4">
    <source>
        <dbReference type="ARBA" id="ARBA00014810"/>
    </source>
</evidence>
<evidence type="ECO:0000259" key="13">
    <source>
        <dbReference type="Pfam" id="PF20979"/>
    </source>
</evidence>
<dbReference type="GO" id="GO:0005737">
    <property type="term" value="C:cytoplasm"/>
    <property type="evidence" value="ECO:0007669"/>
    <property type="project" value="TreeGrafter"/>
</dbReference>
<dbReference type="InterPro" id="IPR024074">
    <property type="entry name" value="AS_cat/multimer_dom_body"/>
</dbReference>
<dbReference type="OrthoDB" id="1688907at2759"/>
<comment type="subunit">
    <text evidence="2">Homotetramer.</text>
</comment>
<evidence type="ECO:0000256" key="2">
    <source>
        <dbReference type="ARBA" id="ARBA00011881"/>
    </source>
</evidence>
<dbReference type="EC" id="6.3.4.5" evidence="3"/>
<evidence type="ECO:0000256" key="7">
    <source>
        <dbReference type="ARBA" id="ARBA00022605"/>
    </source>
</evidence>
<keyword evidence="8" id="KW-0547">Nucleotide-binding</keyword>
<dbReference type="GO" id="GO:0005524">
    <property type="term" value="F:ATP binding"/>
    <property type="evidence" value="ECO:0007669"/>
    <property type="project" value="UniProtKB-KW"/>
</dbReference>
<dbReference type="PANTHER" id="PTHR11587">
    <property type="entry name" value="ARGININOSUCCINATE SYNTHASE"/>
    <property type="match status" value="1"/>
</dbReference>
<keyword evidence="15" id="KW-1185">Reference proteome</keyword>
<gene>
    <name evidence="14" type="ORF">FPHYL_3442</name>
</gene>
<evidence type="ECO:0000256" key="1">
    <source>
        <dbReference type="ARBA" id="ARBA00004967"/>
    </source>
</evidence>
<dbReference type="Gene3D" id="3.90.1260.10">
    <property type="entry name" value="Argininosuccinate synthetase, chain A, domain 2"/>
    <property type="match status" value="1"/>
</dbReference>
<dbReference type="InterPro" id="IPR018223">
    <property type="entry name" value="Arginosuc_synth_CS"/>
</dbReference>
<dbReference type="Pfam" id="PF00764">
    <property type="entry name" value="Arginosuc_synth"/>
    <property type="match status" value="1"/>
</dbReference>
<comment type="caution">
    <text evidence="14">The sequence shown here is derived from an EMBL/GenBank/DDBJ whole genome shotgun (WGS) entry which is preliminary data.</text>
</comment>
<comment type="similarity">
    <text evidence="11">Belongs to the argininosuccinate synthase family. Type 1 subfamily.</text>
</comment>
<dbReference type="NCBIfam" id="NF001770">
    <property type="entry name" value="PRK00509.1"/>
    <property type="match status" value="1"/>
</dbReference>
<dbReference type="InterPro" id="IPR001518">
    <property type="entry name" value="Arginosuc_synth"/>
</dbReference>
<evidence type="ECO:0000256" key="5">
    <source>
        <dbReference type="ARBA" id="ARBA00022571"/>
    </source>
</evidence>
<dbReference type="UniPathway" id="UPA00068">
    <property type="reaction ID" value="UER00113"/>
</dbReference>
<organism evidence="14 15">
    <name type="scientific">Fusarium phyllophilum</name>
    <dbReference type="NCBI Taxonomy" id="47803"/>
    <lineage>
        <taxon>Eukaryota</taxon>
        <taxon>Fungi</taxon>
        <taxon>Dikarya</taxon>
        <taxon>Ascomycota</taxon>
        <taxon>Pezizomycotina</taxon>
        <taxon>Sordariomycetes</taxon>
        <taxon>Hypocreomycetidae</taxon>
        <taxon>Hypocreales</taxon>
        <taxon>Nectriaceae</taxon>
        <taxon>Fusarium</taxon>
        <taxon>Fusarium fujikuroi species complex</taxon>
    </lineage>
</organism>
<dbReference type="FunFam" id="3.90.1260.10:FF:000003">
    <property type="entry name" value="Argininosuccinate synthase"/>
    <property type="match status" value="1"/>
</dbReference>
<evidence type="ECO:0000256" key="9">
    <source>
        <dbReference type="ARBA" id="ARBA00022840"/>
    </source>
</evidence>
<dbReference type="HAMAP" id="MF_00005">
    <property type="entry name" value="Arg_succ_synth_type1"/>
    <property type="match status" value="1"/>
</dbReference>
<dbReference type="GO" id="GO:0000053">
    <property type="term" value="P:argininosuccinate metabolic process"/>
    <property type="evidence" value="ECO:0007669"/>
    <property type="project" value="TreeGrafter"/>
</dbReference>
<evidence type="ECO:0000256" key="8">
    <source>
        <dbReference type="ARBA" id="ARBA00022741"/>
    </source>
</evidence>
<name>A0A8H5K3N5_9HYPO</name>
<reference evidence="14 15" key="1">
    <citation type="submission" date="2020-05" db="EMBL/GenBank/DDBJ databases">
        <title>Identification and distribution of gene clusters putatively required for synthesis of sphingolipid metabolism inhibitors in phylogenetically diverse species of the filamentous fungus Fusarium.</title>
        <authorList>
            <person name="Kim H.-S."/>
            <person name="Busman M."/>
            <person name="Brown D.W."/>
            <person name="Divon H."/>
            <person name="Uhlig S."/>
            <person name="Proctor R.H."/>
        </authorList>
    </citation>
    <scope>NUCLEOTIDE SEQUENCE [LARGE SCALE GENOMIC DNA]</scope>
    <source>
        <strain evidence="14 15">NRRL 13617</strain>
    </source>
</reference>
<dbReference type="EMBL" id="JAAOAQ010000101">
    <property type="protein sequence ID" value="KAF5567105.1"/>
    <property type="molecule type" value="Genomic_DNA"/>
</dbReference>
<dbReference type="Pfam" id="PF20979">
    <property type="entry name" value="Arginosuc_syn_C"/>
    <property type="match status" value="1"/>
</dbReference>
<comment type="pathway">
    <text evidence="1">Amino-acid biosynthesis; L-arginine biosynthesis; L-arginine from L-ornithine and carbamoyl phosphate: step 2/3.</text>
</comment>
<dbReference type="PROSITE" id="PS00564">
    <property type="entry name" value="ARGININOSUCCIN_SYN_1"/>
    <property type="match status" value="1"/>
</dbReference>
<dbReference type="InterPro" id="IPR048268">
    <property type="entry name" value="Arginosuc_syn_C"/>
</dbReference>
<dbReference type="SUPFAM" id="SSF69864">
    <property type="entry name" value="Argininosuccinate synthetase, C-terminal domain"/>
    <property type="match status" value="1"/>
</dbReference>
<evidence type="ECO:0000313" key="14">
    <source>
        <dbReference type="EMBL" id="KAF5567105.1"/>
    </source>
</evidence>
<dbReference type="PANTHER" id="PTHR11587:SF2">
    <property type="entry name" value="ARGININOSUCCINATE SYNTHASE"/>
    <property type="match status" value="1"/>
</dbReference>
<dbReference type="SUPFAM" id="SSF52402">
    <property type="entry name" value="Adenine nucleotide alpha hydrolases-like"/>
    <property type="match status" value="1"/>
</dbReference>
<dbReference type="NCBIfam" id="TIGR00032">
    <property type="entry name" value="argG"/>
    <property type="match status" value="1"/>
</dbReference>
<evidence type="ECO:0000256" key="3">
    <source>
        <dbReference type="ARBA" id="ARBA00012286"/>
    </source>
</evidence>
<dbReference type="InterPro" id="IPR023434">
    <property type="entry name" value="Arginosuc_synth_type_1_subfam"/>
</dbReference>
<proteinExistence type="inferred from homology"/>
<feature type="domain" description="Arginosuccinate synthase C-terminal" evidence="13">
    <location>
        <begin position="194"/>
        <end position="417"/>
    </location>
</feature>
<evidence type="ECO:0000256" key="6">
    <source>
        <dbReference type="ARBA" id="ARBA00022598"/>
    </source>
</evidence>
<keyword evidence="7" id="KW-0028">Amino-acid biosynthesis</keyword>
<evidence type="ECO:0000256" key="10">
    <source>
        <dbReference type="ARBA" id="ARBA00029916"/>
    </source>
</evidence>
<keyword evidence="6" id="KW-0436">Ligase</keyword>
<evidence type="ECO:0000259" key="12">
    <source>
        <dbReference type="Pfam" id="PF00764"/>
    </source>
</evidence>
<accession>A0A8H5K3N5</accession>
<sequence length="431" mass="48284">MSKGRVCLAYSGGLDTSTILKWLILEGYEVVCFLADVGQVEDFDAVEKKALALGAERMIIENLQKEFVEQIVFRAIQCNAIYEDRYLLGTALARPVIARAQVRVAEKYNCNLLSHGCTDKGVSKALRLREPPANMPQNDQVRFELAFKACNPSIKAIAPWRLPEFCEKFQGRQDLLKFAAENNIPVSSTPKAPWSQDENLVHCSYEAGILEDPDHTPPKDLWTQTIDPLEAPDKPLDFTVYFEKGLPVKVATPDHEATDSVELFKLLNKIGHDHGVGRIDIVENRWIGLKSRGCYDTPGLTIARLAHVDLEGLVLDSKVRKLRDQFVTIEWSQCLYNGMYFSPEREWLDEAIVSAQKGVNGQVRLRAYKGNVYVLGRSSETSSLYSQEDASMDSLDTFSPMDSTGFIAIQSIRLEKYGAQKAKDGQPLSQS</sequence>
<evidence type="ECO:0000313" key="15">
    <source>
        <dbReference type="Proteomes" id="UP000582016"/>
    </source>
</evidence>
<dbReference type="Proteomes" id="UP000582016">
    <property type="component" value="Unassembled WGS sequence"/>
</dbReference>
<dbReference type="GO" id="GO:0000050">
    <property type="term" value="P:urea cycle"/>
    <property type="evidence" value="ECO:0007669"/>
    <property type="project" value="TreeGrafter"/>
</dbReference>
<dbReference type="FunFam" id="3.40.50.620:FF:000019">
    <property type="entry name" value="Argininosuccinate synthase"/>
    <property type="match status" value="1"/>
</dbReference>
<protein>
    <recommendedName>
        <fullName evidence="4">Argininosuccinate synthase</fullName>
        <ecNumber evidence="3">6.3.4.5</ecNumber>
    </recommendedName>
    <alternativeName>
        <fullName evidence="10">Citrulline--aspartate ligase</fullName>
    </alternativeName>
</protein>
<dbReference type="Gene3D" id="3.40.50.620">
    <property type="entry name" value="HUPs"/>
    <property type="match status" value="1"/>
</dbReference>
<feature type="domain" description="Arginosuccinate synthase-like N-terminal" evidence="12">
    <location>
        <begin position="5"/>
        <end position="185"/>
    </location>
</feature>
<keyword evidence="9" id="KW-0067">ATP-binding</keyword>
<dbReference type="CDD" id="cd01999">
    <property type="entry name" value="ASS"/>
    <property type="match status" value="1"/>
</dbReference>
<dbReference type="InterPro" id="IPR014729">
    <property type="entry name" value="Rossmann-like_a/b/a_fold"/>
</dbReference>
<dbReference type="AlphaFoldDB" id="A0A8H5K3N5"/>